<keyword evidence="3" id="KW-0547">Nucleotide-binding</keyword>
<sequence length="408" mass="46247">MNHWAIYLDNNSDKKGFIKDFQHGRIPLELKEFNTKIGKLFSAFTLDKLIDEEDKHDNKIISSEKQALETMSSGEQKRALLHYLLNQKPDYIILDNPFDNLDIDFQTALKSILKEHSKDITFIQLASRKEDTLSFIEHFGSIKNDEFSVVETSSFNKSYTSHTFNSINIPASTTHYDNLDDTLIDFKDVSISYGEKQILNNINWRVKKGDFWQLAGANGSGKSTMLSMIFGDNPKAYGQEIYLFGNKKGSGESVWDIKKKIGYYAPAMTLKFHGRYSIEHMLISGLTDSVGLYTIPTELQKRIVNQWLTLLDLQNLKNTYFKTLSTGQQRLVMTARAMVKNPPLLILDEPTAGMDDKSASLLVALVNKIANETNTAIIFVSHRKEKGLKAKQILELKPSVRGSSGIIK</sequence>
<evidence type="ECO:0000259" key="5">
    <source>
        <dbReference type="PROSITE" id="PS50893"/>
    </source>
</evidence>
<evidence type="ECO:0000313" key="6">
    <source>
        <dbReference type="EMBL" id="OBR36453.1"/>
    </source>
</evidence>
<dbReference type="SMART" id="SM00382">
    <property type="entry name" value="AAA"/>
    <property type="match status" value="1"/>
</dbReference>
<dbReference type="PANTHER" id="PTHR42734:SF17">
    <property type="entry name" value="METAL TRANSPORT SYSTEM ATP-BINDING PROTEIN TM_0124-RELATED"/>
    <property type="match status" value="1"/>
</dbReference>
<comment type="caution">
    <text evidence="6">The sequence shown here is derived from an EMBL/GenBank/DDBJ whole genome shotgun (WGS) entry which is preliminary data.</text>
</comment>
<dbReference type="PANTHER" id="PTHR42734">
    <property type="entry name" value="METAL TRANSPORT SYSTEM ATP-BINDING PROTEIN TM_0124-RELATED"/>
    <property type="match status" value="1"/>
</dbReference>
<evidence type="ECO:0000256" key="3">
    <source>
        <dbReference type="ARBA" id="ARBA00022741"/>
    </source>
</evidence>
<dbReference type="PROSITE" id="PS50893">
    <property type="entry name" value="ABC_TRANSPORTER_2"/>
    <property type="match status" value="1"/>
</dbReference>
<dbReference type="RefSeq" id="WP_068485947.1">
    <property type="nucleotide sequence ID" value="NZ_CP018760.1"/>
</dbReference>
<dbReference type="InterPro" id="IPR003439">
    <property type="entry name" value="ABC_transporter-like_ATP-bd"/>
</dbReference>
<dbReference type="STRING" id="1836467.BTR34_12550"/>
<dbReference type="Gene3D" id="3.40.50.300">
    <property type="entry name" value="P-loop containing nucleotide triphosphate hydrolases"/>
    <property type="match status" value="2"/>
</dbReference>
<dbReference type="InterPro" id="IPR050153">
    <property type="entry name" value="Metal_Ion_Import_ABC"/>
</dbReference>
<evidence type="ECO:0000313" key="7">
    <source>
        <dbReference type="Proteomes" id="UP000092164"/>
    </source>
</evidence>
<evidence type="ECO:0000256" key="4">
    <source>
        <dbReference type="ARBA" id="ARBA00022840"/>
    </source>
</evidence>
<feature type="domain" description="ABC transporter" evidence="5">
    <location>
        <begin position="184"/>
        <end position="406"/>
    </location>
</feature>
<dbReference type="GO" id="GO:0005524">
    <property type="term" value="F:ATP binding"/>
    <property type="evidence" value="ECO:0007669"/>
    <property type="project" value="UniProtKB-KW"/>
</dbReference>
<reference evidence="7" key="1">
    <citation type="submission" date="2016-06" db="EMBL/GenBank/DDBJ databases">
        <authorList>
            <person name="Zhan P."/>
        </authorList>
    </citation>
    <scope>NUCLEOTIDE SEQUENCE [LARGE SCALE GENOMIC DNA]</scope>
    <source>
        <strain evidence="7">T28</strain>
    </source>
</reference>
<comment type="similarity">
    <text evidence="1">Belongs to the ABC transporter superfamily.</text>
</comment>
<dbReference type="Pfam" id="PF00005">
    <property type="entry name" value="ABC_tran"/>
    <property type="match status" value="1"/>
</dbReference>
<keyword evidence="2" id="KW-0813">Transport</keyword>
<name>A0A1B7Z162_9FLAO</name>
<dbReference type="InterPro" id="IPR003593">
    <property type="entry name" value="AAA+_ATPase"/>
</dbReference>
<proteinExistence type="inferred from homology"/>
<dbReference type="InterPro" id="IPR027417">
    <property type="entry name" value="P-loop_NTPase"/>
</dbReference>
<dbReference type="Proteomes" id="UP000092164">
    <property type="component" value="Unassembled WGS sequence"/>
</dbReference>
<dbReference type="KEGG" id="mart:BTR34_12550"/>
<organism evidence="6 7">
    <name type="scientific">Maribacter hydrothermalis</name>
    <dbReference type="NCBI Taxonomy" id="1836467"/>
    <lineage>
        <taxon>Bacteria</taxon>
        <taxon>Pseudomonadati</taxon>
        <taxon>Bacteroidota</taxon>
        <taxon>Flavobacteriia</taxon>
        <taxon>Flavobacteriales</taxon>
        <taxon>Flavobacteriaceae</taxon>
        <taxon>Maribacter</taxon>
    </lineage>
</organism>
<dbReference type="AlphaFoldDB" id="A0A1B7Z162"/>
<dbReference type="SUPFAM" id="SSF52540">
    <property type="entry name" value="P-loop containing nucleoside triphosphate hydrolases"/>
    <property type="match status" value="2"/>
</dbReference>
<evidence type="ECO:0000256" key="2">
    <source>
        <dbReference type="ARBA" id="ARBA00022448"/>
    </source>
</evidence>
<keyword evidence="7" id="KW-1185">Reference proteome</keyword>
<keyword evidence="4" id="KW-0067">ATP-binding</keyword>
<dbReference type="OrthoDB" id="9789994at2"/>
<dbReference type="GO" id="GO:0016887">
    <property type="term" value="F:ATP hydrolysis activity"/>
    <property type="evidence" value="ECO:0007669"/>
    <property type="project" value="InterPro"/>
</dbReference>
<gene>
    <name evidence="6" type="ORF">A9200_08445</name>
</gene>
<accession>A0A1B7Z162</accession>
<dbReference type="EMBL" id="LZFP01000045">
    <property type="protein sequence ID" value="OBR36453.1"/>
    <property type="molecule type" value="Genomic_DNA"/>
</dbReference>
<protein>
    <submittedName>
        <fullName evidence="6">ABC transporter</fullName>
    </submittedName>
</protein>
<evidence type="ECO:0000256" key="1">
    <source>
        <dbReference type="ARBA" id="ARBA00005417"/>
    </source>
</evidence>